<dbReference type="InterPro" id="IPR011006">
    <property type="entry name" value="CheY-like_superfamily"/>
</dbReference>
<evidence type="ECO:0000259" key="10">
    <source>
        <dbReference type="PROSITE" id="PS50110"/>
    </source>
</evidence>
<dbReference type="PROSITE" id="PS50110">
    <property type="entry name" value="RESPONSE_REGULATORY"/>
    <property type="match status" value="1"/>
</dbReference>
<dbReference type="PANTHER" id="PTHR43547:SF2">
    <property type="entry name" value="HYBRID SIGNAL TRANSDUCTION HISTIDINE KINASE C"/>
    <property type="match status" value="1"/>
</dbReference>
<dbReference type="Pfam" id="PF00072">
    <property type="entry name" value="Response_reg"/>
    <property type="match status" value="1"/>
</dbReference>
<evidence type="ECO:0000313" key="11">
    <source>
        <dbReference type="EMBL" id="MBF4694796.1"/>
    </source>
</evidence>
<comment type="caution">
    <text evidence="11">The sequence shown here is derived from an EMBL/GenBank/DDBJ whole genome shotgun (WGS) entry which is preliminary data.</text>
</comment>
<keyword evidence="5" id="KW-0418">Kinase</keyword>
<keyword evidence="6" id="KW-0902">Two-component regulatory system</keyword>
<dbReference type="PROSITE" id="PS50109">
    <property type="entry name" value="HIS_KIN"/>
    <property type="match status" value="1"/>
</dbReference>
<gene>
    <name evidence="11" type="ORF">ISU02_16970</name>
</gene>
<sequence>MNILIVDDSKMNIKIAEDTLLENHVVKEIITALSGEEAIDILEKNTVDLVLLDIIMPGLSGIDLLKIFNERHWIRDIKVIMLTTVDDFLVLKECFELGATDYIQKPFNKIEFTSRVRSVLKEIENDKKLLRALNLLEKQNLELIHVNQVLKDTQSYIIEKEKMVAVGELLSGLTNEISLPLGHIEDELLCVSGIVKSCNVASEEKLNNAKQKIDATVMSCELNIDKIKKLVASLSNITRDNSKDDYENIKLNDLIDEVLFILNYELKSIKKVTKKYRCDAEVYCNKAQLKQAVMHIILNAINVLKDQNESLIEISTLENERHVLCFIKDNGPGIENDVLSKIFDPFFTTKSMDQHTGLGLSIAQDIIVNKHKGQISVETEVGNGSTFVIVLNRGNL</sequence>
<comment type="catalytic activity">
    <reaction evidence="1">
        <text>ATP + protein L-histidine = ADP + protein N-phospho-L-histidine.</text>
        <dbReference type="EC" id="2.7.13.3"/>
    </reaction>
</comment>
<dbReference type="Gene3D" id="3.30.565.10">
    <property type="entry name" value="Histidine kinase-like ATPase, C-terminal domain"/>
    <property type="match status" value="1"/>
</dbReference>
<dbReference type="EMBL" id="JADKNH010000011">
    <property type="protein sequence ID" value="MBF4694796.1"/>
    <property type="molecule type" value="Genomic_DNA"/>
</dbReference>
<evidence type="ECO:0000256" key="6">
    <source>
        <dbReference type="ARBA" id="ARBA00023012"/>
    </source>
</evidence>
<dbReference type="InterPro" id="IPR003594">
    <property type="entry name" value="HATPase_dom"/>
</dbReference>
<dbReference type="EC" id="2.7.13.3" evidence="2"/>
<dbReference type="Gene3D" id="3.40.50.2300">
    <property type="match status" value="1"/>
</dbReference>
<organism evidence="11 12">
    <name type="scientific">Fusibacter ferrireducens</name>
    <dbReference type="NCBI Taxonomy" id="2785058"/>
    <lineage>
        <taxon>Bacteria</taxon>
        <taxon>Bacillati</taxon>
        <taxon>Bacillota</taxon>
        <taxon>Clostridia</taxon>
        <taxon>Eubacteriales</taxon>
        <taxon>Eubacteriales Family XII. Incertae Sedis</taxon>
        <taxon>Fusibacter</taxon>
    </lineage>
</organism>
<dbReference type="Pfam" id="PF02518">
    <property type="entry name" value="HATPase_c"/>
    <property type="match status" value="1"/>
</dbReference>
<dbReference type="SUPFAM" id="SSF55874">
    <property type="entry name" value="ATPase domain of HSP90 chaperone/DNA topoisomerase II/histidine kinase"/>
    <property type="match status" value="1"/>
</dbReference>
<feature type="domain" description="Response regulatory" evidence="10">
    <location>
        <begin position="2"/>
        <end position="120"/>
    </location>
</feature>
<dbReference type="RefSeq" id="WP_194703040.1">
    <property type="nucleotide sequence ID" value="NZ_JADKNH010000011.1"/>
</dbReference>
<keyword evidence="4 8" id="KW-0597">Phosphoprotein</keyword>
<dbReference type="SUPFAM" id="SSF52172">
    <property type="entry name" value="CheY-like"/>
    <property type="match status" value="1"/>
</dbReference>
<dbReference type="PANTHER" id="PTHR43547">
    <property type="entry name" value="TWO-COMPONENT HISTIDINE KINASE"/>
    <property type="match status" value="1"/>
</dbReference>
<dbReference type="PRINTS" id="PR00344">
    <property type="entry name" value="BCTRLSENSOR"/>
</dbReference>
<evidence type="ECO:0000313" key="12">
    <source>
        <dbReference type="Proteomes" id="UP000614200"/>
    </source>
</evidence>
<proteinExistence type="predicted"/>
<name>A0ABR9ZWH7_9FIRM</name>
<evidence type="ECO:0000256" key="4">
    <source>
        <dbReference type="ARBA" id="ARBA00022553"/>
    </source>
</evidence>
<evidence type="ECO:0000259" key="9">
    <source>
        <dbReference type="PROSITE" id="PS50109"/>
    </source>
</evidence>
<dbReference type="InterPro" id="IPR001789">
    <property type="entry name" value="Sig_transdc_resp-reg_receiver"/>
</dbReference>
<evidence type="ECO:0000256" key="7">
    <source>
        <dbReference type="ARBA" id="ARBA00024867"/>
    </source>
</evidence>
<dbReference type="InterPro" id="IPR004358">
    <property type="entry name" value="Sig_transdc_His_kin-like_C"/>
</dbReference>
<dbReference type="SMART" id="SM00448">
    <property type="entry name" value="REC"/>
    <property type="match status" value="1"/>
</dbReference>
<evidence type="ECO:0000256" key="2">
    <source>
        <dbReference type="ARBA" id="ARBA00012438"/>
    </source>
</evidence>
<dbReference type="InterPro" id="IPR005467">
    <property type="entry name" value="His_kinase_dom"/>
</dbReference>
<evidence type="ECO:0000256" key="8">
    <source>
        <dbReference type="PROSITE-ProRule" id="PRU00169"/>
    </source>
</evidence>
<dbReference type="InterPro" id="IPR036890">
    <property type="entry name" value="HATPase_C_sf"/>
</dbReference>
<dbReference type="Gene3D" id="1.10.287.130">
    <property type="match status" value="1"/>
</dbReference>
<reference evidence="11 12" key="1">
    <citation type="submission" date="2020-11" db="EMBL/GenBank/DDBJ databases">
        <title>Fusibacter basophilias sp. nov.</title>
        <authorList>
            <person name="Qiu D."/>
        </authorList>
    </citation>
    <scope>NUCLEOTIDE SEQUENCE [LARGE SCALE GENOMIC DNA]</scope>
    <source>
        <strain evidence="11 12">Q10-2</strain>
    </source>
</reference>
<comment type="function">
    <text evidence="7">May play the central regulatory role in sporulation. It may be an element of the effector pathway responsible for the activation of sporulation genes in response to nutritional stress. Spo0A may act in concert with spo0H (a sigma factor) to control the expression of some genes that are critical to the sporulation process.</text>
</comment>
<accession>A0ABR9ZWH7</accession>
<evidence type="ECO:0000256" key="1">
    <source>
        <dbReference type="ARBA" id="ARBA00000085"/>
    </source>
</evidence>
<dbReference type="SMART" id="SM00387">
    <property type="entry name" value="HATPase_c"/>
    <property type="match status" value="1"/>
</dbReference>
<feature type="domain" description="Histidine kinase" evidence="9">
    <location>
        <begin position="172"/>
        <end position="395"/>
    </location>
</feature>
<evidence type="ECO:0000256" key="5">
    <source>
        <dbReference type="ARBA" id="ARBA00022777"/>
    </source>
</evidence>
<feature type="modified residue" description="4-aspartylphosphate" evidence="8">
    <location>
        <position position="53"/>
    </location>
</feature>
<protein>
    <recommendedName>
        <fullName evidence="3">Stage 0 sporulation protein A homolog</fullName>
        <ecNumber evidence="2">2.7.13.3</ecNumber>
    </recommendedName>
</protein>
<evidence type="ECO:0000256" key="3">
    <source>
        <dbReference type="ARBA" id="ARBA00018672"/>
    </source>
</evidence>
<dbReference type="Proteomes" id="UP000614200">
    <property type="component" value="Unassembled WGS sequence"/>
</dbReference>
<keyword evidence="12" id="KW-1185">Reference proteome</keyword>
<keyword evidence="5" id="KW-0808">Transferase</keyword>